<dbReference type="Proteomes" id="UP001293254">
    <property type="component" value="Unassembled WGS sequence"/>
</dbReference>
<dbReference type="EMBL" id="JACGWO010000004">
    <property type="protein sequence ID" value="KAK4428266.1"/>
    <property type="molecule type" value="Genomic_DNA"/>
</dbReference>
<keyword evidence="2" id="KW-1185">Reference proteome</keyword>
<comment type="caution">
    <text evidence="1">The sequence shown here is derived from an EMBL/GenBank/DDBJ whole genome shotgun (WGS) entry which is preliminary data.</text>
</comment>
<protein>
    <submittedName>
        <fullName evidence="1">Uncharacterized protein</fullName>
    </submittedName>
</protein>
<accession>A0AAE1YE98</accession>
<evidence type="ECO:0000313" key="1">
    <source>
        <dbReference type="EMBL" id="KAK4428266.1"/>
    </source>
</evidence>
<organism evidence="1 2">
    <name type="scientific">Sesamum alatum</name>
    <dbReference type="NCBI Taxonomy" id="300844"/>
    <lineage>
        <taxon>Eukaryota</taxon>
        <taxon>Viridiplantae</taxon>
        <taxon>Streptophyta</taxon>
        <taxon>Embryophyta</taxon>
        <taxon>Tracheophyta</taxon>
        <taxon>Spermatophyta</taxon>
        <taxon>Magnoliopsida</taxon>
        <taxon>eudicotyledons</taxon>
        <taxon>Gunneridae</taxon>
        <taxon>Pentapetalae</taxon>
        <taxon>asterids</taxon>
        <taxon>lamiids</taxon>
        <taxon>Lamiales</taxon>
        <taxon>Pedaliaceae</taxon>
        <taxon>Sesamum</taxon>
    </lineage>
</organism>
<reference evidence="1" key="1">
    <citation type="submission" date="2020-06" db="EMBL/GenBank/DDBJ databases">
        <authorList>
            <person name="Li T."/>
            <person name="Hu X."/>
            <person name="Zhang T."/>
            <person name="Song X."/>
            <person name="Zhang H."/>
            <person name="Dai N."/>
            <person name="Sheng W."/>
            <person name="Hou X."/>
            <person name="Wei L."/>
        </authorList>
    </citation>
    <scope>NUCLEOTIDE SEQUENCE</scope>
    <source>
        <strain evidence="1">3651</strain>
        <tissue evidence="1">Leaf</tissue>
    </source>
</reference>
<reference evidence="1" key="2">
    <citation type="journal article" date="2024" name="Plant">
        <title>Genomic evolution and insights into agronomic trait innovations of Sesamum species.</title>
        <authorList>
            <person name="Miao H."/>
            <person name="Wang L."/>
            <person name="Qu L."/>
            <person name="Liu H."/>
            <person name="Sun Y."/>
            <person name="Le M."/>
            <person name="Wang Q."/>
            <person name="Wei S."/>
            <person name="Zheng Y."/>
            <person name="Lin W."/>
            <person name="Duan Y."/>
            <person name="Cao H."/>
            <person name="Xiong S."/>
            <person name="Wang X."/>
            <person name="Wei L."/>
            <person name="Li C."/>
            <person name="Ma Q."/>
            <person name="Ju M."/>
            <person name="Zhao R."/>
            <person name="Li G."/>
            <person name="Mu C."/>
            <person name="Tian Q."/>
            <person name="Mei H."/>
            <person name="Zhang T."/>
            <person name="Gao T."/>
            <person name="Zhang H."/>
        </authorList>
    </citation>
    <scope>NUCLEOTIDE SEQUENCE</scope>
    <source>
        <strain evidence="1">3651</strain>
    </source>
</reference>
<sequence length="218" mass="24790">MDTRHDSTTVATSELQQQFSIHSLPPQSFPSSSFPAPLPNTSYAHLETAPQLLYGIFSPFRRHRPYCHSHRSWLYLPRPTSIAHSSPFASGIANPRAKGLCFNCDEHFHPDHKCHPKQFLLMLSDEDPPDPDLPLDFIRSSVSVSDPPLPTSLLGSEVGPNLEHFHLSSVAISWSLYPRILRLTAIINDRQLLVLVDWSSSHNIMQPQWPNFCIFHFY</sequence>
<gene>
    <name evidence="1" type="ORF">Salat_1126200</name>
</gene>
<proteinExistence type="predicted"/>
<dbReference type="AlphaFoldDB" id="A0AAE1YE98"/>
<evidence type="ECO:0000313" key="2">
    <source>
        <dbReference type="Proteomes" id="UP001293254"/>
    </source>
</evidence>
<name>A0AAE1YE98_9LAMI</name>